<evidence type="ECO:0000313" key="5">
    <source>
        <dbReference type="EMBL" id="CAH2090352.1"/>
    </source>
</evidence>
<evidence type="ECO:0000256" key="1">
    <source>
        <dbReference type="ARBA" id="ARBA00010409"/>
    </source>
</evidence>
<name>A0AAU9TXY0_EUPED</name>
<comment type="similarity">
    <text evidence="1">Belongs to the THADA family.</text>
</comment>
<keyword evidence="2" id="KW-0819">tRNA processing</keyword>
<dbReference type="SUPFAM" id="SSF48371">
    <property type="entry name" value="ARM repeat"/>
    <property type="match status" value="1"/>
</dbReference>
<evidence type="ECO:0000313" key="6">
    <source>
        <dbReference type="Proteomes" id="UP001153954"/>
    </source>
</evidence>
<dbReference type="EMBL" id="CAKOGL010000009">
    <property type="protein sequence ID" value="CAH2090352.1"/>
    <property type="molecule type" value="Genomic_DNA"/>
</dbReference>
<dbReference type="InterPro" id="IPR016024">
    <property type="entry name" value="ARM-type_fold"/>
</dbReference>
<dbReference type="InterPro" id="IPR019442">
    <property type="entry name" value="THADA/TRM732_DUF2428"/>
</dbReference>
<dbReference type="Pfam" id="PF10350">
    <property type="entry name" value="DUF2428"/>
    <property type="match status" value="1"/>
</dbReference>
<sequence length="1445" mass="167009">MDLLDELLLKLNINTADIRSKDIQEVLVALKKTSVNSIYCEKILEKLWMHLETQLQEFDDQLLCCTCFYTILNKSNNQEFYLRKVLEVVQYELELKENILEESKISLAVSLCYGIFQSTYLLQQSETLNVLMVQTIEAICKFLIQKAYEYTQYTFIAFKIMTSFKKVVGTKFQDVLFNIDNQVKLLNLINHNWENPITGVRNLNKIVFQNLLLVLDKDIYETIFYEINSFYWNKAKFLMLAEIIEHSKTHIENLVFENQWLDGLVYSLSKPGLVSAGADMYSAVLKKVNSEETWTSLFLVKVIEILHGTCFKTIENFTNYWCLNTLKKFPSLLQLLIDELNNTNYTEYKLYSIICITKQGTKLGISRKTLPNCNSELKTEESYISFLEHCNTSVRMLAFENICISQQKLLPSEIDYKLILKYLSDNVNSDCTVLRISMISNLKVFLDKLHVLYLNAIPTDNIEEIQNMLTFCQNLQIFIIESISLNGNYQRKITSVKIIQTVLKSFIELKPRKKQQVRDINKSLVGYLKERGYWKLSDNSLIMKLMDLLKDPASDVHEGVLQLLSEFYTMELNDSYIINYLIEEGLKCIASKFFYEISCGQIMFKLVISILSKTKNLESKFKSVEDIFHYALNEITMEYATKTNVVKSIEDGKQLHSFLSILSIIFESSIRNRLQITIEKELVFSLLSVVDCISNQFAWEEDSSTSSDFSKMSNMVHILIRQSGLKTENDDDHTRISDLHQIVLNCLWLNVKASCELASLMIQYYIYDKDICEKCLNIITRVLETSRHKGAIEAAGTVLGAGIQCLTSQPDDLDVSKLPFCLLKKKLNELLFETSKMSSITRRGAGLSIMVHRIVSNDLKKGKPLFHYFMKTLLDVCKSLDHTQNKEETLEIHNEKDLPKAIHIHFLTRIVTDSSLASDTMYYTAELAELAFNNLINDHWQIRNAALQLYGALIPKLIGQKKVSGIDEETVATVACDEFRSHSPKLWKYIIKQIKEQDNKDVLQAHSNLVPILNVLASLAKRYNFSYDLKDQNHSDFNLLLYLLPLLGSPIYAVRRLTSQCIPNIFSFEEISRALENVQIFTQNCLHGILMLISNCHKTCYHGISVQLNKLSEKYEDILKQSNQSYMCKWILSKMCKRSANISTDLLKNILLEVNRNKYEPGVALWANTEIHNCLENMPWTMVPETLSLVLNMQDFELYCDTLIKKLKDINKPPAHILTEVAEILLSSQKISNSSALWKILYNISLKIDINDQICIINIINAYIKHPSYKLRYVIPFSTRFMVKQKNNNSLLLLSKTIYLLCNPESYDVDMRYTAALANNEFGNDLLSYSDEVKINAIKSAVVLLQDEDENIRHLSVHFYKNLKNEAKHPFICLNEILKYDFLCTVLNEPRSSIQIICHDMLNFIDRICPSKNNEYNPFSNDSKNIYLEKSLFRKTLQDLSKMCS</sequence>
<evidence type="ECO:0000259" key="3">
    <source>
        <dbReference type="Pfam" id="PF10350"/>
    </source>
</evidence>
<reference evidence="5" key="1">
    <citation type="submission" date="2022-03" db="EMBL/GenBank/DDBJ databases">
        <authorList>
            <person name="Tunstrom K."/>
        </authorList>
    </citation>
    <scope>NUCLEOTIDE SEQUENCE</scope>
</reference>
<evidence type="ECO:0008006" key="7">
    <source>
        <dbReference type="Google" id="ProtNLM"/>
    </source>
</evidence>
<dbReference type="PANTHER" id="PTHR14387">
    <property type="entry name" value="THADA/DEATH RECEPTOR INTERACTING PROTEIN"/>
    <property type="match status" value="1"/>
</dbReference>
<dbReference type="Pfam" id="PF25151">
    <property type="entry name" value="TPR_Trm732_C"/>
    <property type="match status" value="1"/>
</dbReference>
<dbReference type="GO" id="GO:0005829">
    <property type="term" value="C:cytosol"/>
    <property type="evidence" value="ECO:0007669"/>
    <property type="project" value="TreeGrafter"/>
</dbReference>
<dbReference type="PANTHER" id="PTHR14387:SF0">
    <property type="entry name" value="DUF2428 DOMAIN-CONTAINING PROTEIN"/>
    <property type="match status" value="1"/>
</dbReference>
<protein>
    <recommendedName>
        <fullName evidence="7">DUF2428 domain-containing protein</fullName>
    </recommendedName>
</protein>
<gene>
    <name evidence="5" type="ORF">EEDITHA_LOCUS6319</name>
</gene>
<feature type="domain" description="tRNA (32-2'-O)-methyltransferase regulator THADA-like C-terminal TPR repeats region" evidence="4">
    <location>
        <begin position="943"/>
        <end position="1094"/>
    </location>
</feature>
<dbReference type="GO" id="GO:0030488">
    <property type="term" value="P:tRNA methylation"/>
    <property type="evidence" value="ECO:0007669"/>
    <property type="project" value="TreeGrafter"/>
</dbReference>
<comment type="caution">
    <text evidence="5">The sequence shown here is derived from an EMBL/GenBank/DDBJ whole genome shotgun (WGS) entry which is preliminary data.</text>
</comment>
<dbReference type="Proteomes" id="UP001153954">
    <property type="component" value="Unassembled WGS sequence"/>
</dbReference>
<evidence type="ECO:0000259" key="4">
    <source>
        <dbReference type="Pfam" id="PF25151"/>
    </source>
</evidence>
<keyword evidence="6" id="KW-1185">Reference proteome</keyword>
<dbReference type="InterPro" id="IPR056842">
    <property type="entry name" value="THADA-like_TPR_C"/>
</dbReference>
<evidence type="ECO:0000256" key="2">
    <source>
        <dbReference type="ARBA" id="ARBA00022694"/>
    </source>
</evidence>
<feature type="domain" description="DUF2428" evidence="3">
    <location>
        <begin position="682"/>
        <end position="941"/>
    </location>
</feature>
<proteinExistence type="inferred from homology"/>
<organism evidence="5 6">
    <name type="scientific">Euphydryas editha</name>
    <name type="common">Edith's checkerspot</name>
    <dbReference type="NCBI Taxonomy" id="104508"/>
    <lineage>
        <taxon>Eukaryota</taxon>
        <taxon>Metazoa</taxon>
        <taxon>Ecdysozoa</taxon>
        <taxon>Arthropoda</taxon>
        <taxon>Hexapoda</taxon>
        <taxon>Insecta</taxon>
        <taxon>Pterygota</taxon>
        <taxon>Neoptera</taxon>
        <taxon>Endopterygota</taxon>
        <taxon>Lepidoptera</taxon>
        <taxon>Glossata</taxon>
        <taxon>Ditrysia</taxon>
        <taxon>Papilionoidea</taxon>
        <taxon>Nymphalidae</taxon>
        <taxon>Nymphalinae</taxon>
        <taxon>Euphydryas</taxon>
    </lineage>
</organism>
<accession>A0AAU9TXY0</accession>
<dbReference type="InterPro" id="IPR051954">
    <property type="entry name" value="tRNA_methyltransferase_THADA"/>
</dbReference>